<dbReference type="EMBL" id="QZEY01000002">
    <property type="protein sequence ID" value="RJL34590.1"/>
    <property type="molecule type" value="Genomic_DNA"/>
</dbReference>
<name>A0A3A4AWF4_9ACTN</name>
<dbReference type="InterPro" id="IPR052177">
    <property type="entry name" value="Divisome_Glycosyl_Hydrolase"/>
</dbReference>
<dbReference type="PANTHER" id="PTHR43405">
    <property type="entry name" value="GLYCOSYL HYDROLASE DIGH"/>
    <property type="match status" value="1"/>
</dbReference>
<dbReference type="InterPro" id="IPR017853">
    <property type="entry name" value="GH"/>
</dbReference>
<proteinExistence type="predicted"/>
<dbReference type="GO" id="GO:0016787">
    <property type="term" value="F:hydrolase activity"/>
    <property type="evidence" value="ECO:0007669"/>
    <property type="project" value="UniProtKB-KW"/>
</dbReference>
<reference evidence="4 5" key="1">
    <citation type="submission" date="2018-09" db="EMBL/GenBank/DDBJ databases">
        <title>YIM 75507 draft genome.</title>
        <authorList>
            <person name="Tang S."/>
            <person name="Feng Y."/>
        </authorList>
    </citation>
    <scope>NUCLEOTIDE SEQUENCE [LARGE SCALE GENOMIC DNA]</scope>
    <source>
        <strain evidence="4 5">YIM 75507</strain>
    </source>
</reference>
<keyword evidence="5" id="KW-1185">Reference proteome</keyword>
<feature type="compositionally biased region" description="Basic and acidic residues" evidence="2">
    <location>
        <begin position="21"/>
        <end position="30"/>
    </location>
</feature>
<dbReference type="Proteomes" id="UP000265768">
    <property type="component" value="Unassembled WGS sequence"/>
</dbReference>
<dbReference type="AlphaFoldDB" id="A0A3A4AWF4"/>
<sequence>MAPQGDTAGRAAAPEEGSEAVPERCKADPRHAKRQLRGVWIASYQNIDWPSRAGLPAERQRAEYVKILDTARKRGLNAAFVHVRPTGDALYDSPYEPWSQWLTGTAGKNPGWDPLPFLIEEAHKRGMEFHAWFNPYRISAKLTDPGKLPAGHPAREHPSWTVKYAGGLYYNPGLPEVRAHVTKVIKDVVSRYDVDAVHFDDYFYPYPAEGVKFDDDAAFKRYGKGMKLADWRRDNVNRLVAQVHRTIHDTKEHVRFGISPFGIWRNKGEDRSGSDTKGLSGYDAIYGDARTWIKKGTVDYIVPQLYWPIGHKAADYRTLVKWWSNEVKGSGVDLYIGQGLYRVGTTDDPKWRNPGELPAHLAYNRRFPAVKGDVYFSAKQVMSNPSKVFDRIGAAHYDRPALVPATADGRGPEAVGELSATASGKGAKLTWQAAEEARAYAVYRLPGSVSEPGCKLASARDLVAVVPANGEGRQSYTDAGRDGKAVTYFVTPVDRQHREGKAQAARVS</sequence>
<protein>
    <submittedName>
        <fullName evidence="4">Glycosyl hydrolase</fullName>
    </submittedName>
</protein>
<dbReference type="Gene3D" id="3.20.20.80">
    <property type="entry name" value="Glycosidases"/>
    <property type="match status" value="1"/>
</dbReference>
<evidence type="ECO:0000313" key="4">
    <source>
        <dbReference type="EMBL" id="RJL34590.1"/>
    </source>
</evidence>
<feature type="domain" description="Glycosyl hydrolase-like 10" evidence="3">
    <location>
        <begin position="35"/>
        <end position="351"/>
    </location>
</feature>
<dbReference type="PANTHER" id="PTHR43405:SF1">
    <property type="entry name" value="GLYCOSYL HYDROLASE DIGH"/>
    <property type="match status" value="1"/>
</dbReference>
<keyword evidence="1" id="KW-0732">Signal</keyword>
<dbReference type="InterPro" id="IPR013783">
    <property type="entry name" value="Ig-like_fold"/>
</dbReference>
<dbReference type="InterPro" id="IPR003790">
    <property type="entry name" value="GHL10"/>
</dbReference>
<dbReference type="Gene3D" id="2.60.40.10">
    <property type="entry name" value="Immunoglobulins"/>
    <property type="match status" value="1"/>
</dbReference>
<evidence type="ECO:0000259" key="3">
    <source>
        <dbReference type="Pfam" id="PF02638"/>
    </source>
</evidence>
<feature type="region of interest" description="Disordered" evidence="2">
    <location>
        <begin position="1"/>
        <end position="30"/>
    </location>
</feature>
<gene>
    <name evidence="4" type="ORF">D5H75_05625</name>
</gene>
<dbReference type="GO" id="GO:0005975">
    <property type="term" value="P:carbohydrate metabolic process"/>
    <property type="evidence" value="ECO:0007669"/>
    <property type="project" value="UniProtKB-ARBA"/>
</dbReference>
<dbReference type="Pfam" id="PF02638">
    <property type="entry name" value="GHL10"/>
    <property type="match status" value="1"/>
</dbReference>
<organism evidence="4 5">
    <name type="scientific">Bailinhaonella thermotolerans</name>
    <dbReference type="NCBI Taxonomy" id="1070861"/>
    <lineage>
        <taxon>Bacteria</taxon>
        <taxon>Bacillati</taxon>
        <taxon>Actinomycetota</taxon>
        <taxon>Actinomycetes</taxon>
        <taxon>Streptosporangiales</taxon>
        <taxon>Streptosporangiaceae</taxon>
        <taxon>Bailinhaonella</taxon>
    </lineage>
</organism>
<evidence type="ECO:0000313" key="5">
    <source>
        <dbReference type="Proteomes" id="UP000265768"/>
    </source>
</evidence>
<evidence type="ECO:0000256" key="1">
    <source>
        <dbReference type="ARBA" id="ARBA00022729"/>
    </source>
</evidence>
<evidence type="ECO:0000256" key="2">
    <source>
        <dbReference type="SAM" id="MobiDB-lite"/>
    </source>
</evidence>
<dbReference type="OrthoDB" id="9773203at2"/>
<keyword evidence="4" id="KW-0378">Hydrolase</keyword>
<dbReference type="SUPFAM" id="SSF51445">
    <property type="entry name" value="(Trans)glycosidases"/>
    <property type="match status" value="1"/>
</dbReference>
<accession>A0A3A4AWF4</accession>
<comment type="caution">
    <text evidence="4">The sequence shown here is derived from an EMBL/GenBank/DDBJ whole genome shotgun (WGS) entry which is preliminary data.</text>
</comment>